<protein>
    <submittedName>
        <fullName evidence="1">Uncharacterized protein</fullName>
    </submittedName>
</protein>
<dbReference type="EMBL" id="SRLO01001799">
    <property type="protein sequence ID" value="TNN35272.1"/>
    <property type="molecule type" value="Genomic_DNA"/>
</dbReference>
<evidence type="ECO:0000313" key="1">
    <source>
        <dbReference type="EMBL" id="TNN35272.1"/>
    </source>
</evidence>
<gene>
    <name evidence="1" type="ORF">EYF80_054557</name>
</gene>
<evidence type="ECO:0000313" key="2">
    <source>
        <dbReference type="Proteomes" id="UP000314294"/>
    </source>
</evidence>
<proteinExistence type="predicted"/>
<reference evidence="1 2" key="1">
    <citation type="submission" date="2019-03" db="EMBL/GenBank/DDBJ databases">
        <title>First draft genome of Liparis tanakae, snailfish: a comprehensive survey of snailfish specific genes.</title>
        <authorList>
            <person name="Kim W."/>
            <person name="Song I."/>
            <person name="Jeong J.-H."/>
            <person name="Kim D."/>
            <person name="Kim S."/>
            <person name="Ryu S."/>
            <person name="Song J.Y."/>
            <person name="Lee S.K."/>
        </authorList>
    </citation>
    <scope>NUCLEOTIDE SEQUENCE [LARGE SCALE GENOMIC DNA]</scope>
    <source>
        <tissue evidence="1">Muscle</tissue>
    </source>
</reference>
<organism evidence="1 2">
    <name type="scientific">Liparis tanakae</name>
    <name type="common">Tanaka's snailfish</name>
    <dbReference type="NCBI Taxonomy" id="230148"/>
    <lineage>
        <taxon>Eukaryota</taxon>
        <taxon>Metazoa</taxon>
        <taxon>Chordata</taxon>
        <taxon>Craniata</taxon>
        <taxon>Vertebrata</taxon>
        <taxon>Euteleostomi</taxon>
        <taxon>Actinopterygii</taxon>
        <taxon>Neopterygii</taxon>
        <taxon>Teleostei</taxon>
        <taxon>Neoteleostei</taxon>
        <taxon>Acanthomorphata</taxon>
        <taxon>Eupercaria</taxon>
        <taxon>Perciformes</taxon>
        <taxon>Cottioidei</taxon>
        <taxon>Cottales</taxon>
        <taxon>Liparidae</taxon>
        <taxon>Liparis</taxon>
    </lineage>
</organism>
<comment type="caution">
    <text evidence="1">The sequence shown here is derived from an EMBL/GenBank/DDBJ whole genome shotgun (WGS) entry which is preliminary data.</text>
</comment>
<accession>A0A4Z2F456</accession>
<dbReference type="Proteomes" id="UP000314294">
    <property type="component" value="Unassembled WGS sequence"/>
</dbReference>
<dbReference type="AlphaFoldDB" id="A0A4Z2F456"/>
<keyword evidence="2" id="KW-1185">Reference proteome</keyword>
<name>A0A4Z2F456_9TELE</name>
<sequence>MRRCFRFSFRPDGSEKNLYGTERGGGQNGSEPARRIRITMTRGGPGPGREFKITTSSSAVCTGLRGPLCEDSGVPYVRTTGCLPEEYGVGWCSRSAPRVQLAVLSGVQPGLEKAPLRMGLYWKELAWLHELKSA</sequence>